<dbReference type="EMBL" id="KB202883">
    <property type="protein sequence ID" value="ESO87507.1"/>
    <property type="molecule type" value="Genomic_DNA"/>
</dbReference>
<name>V3ZT28_LOTGI</name>
<protein>
    <submittedName>
        <fullName evidence="2">Uncharacterized protein</fullName>
    </submittedName>
</protein>
<dbReference type="Proteomes" id="UP000030746">
    <property type="component" value="Unassembled WGS sequence"/>
</dbReference>
<dbReference type="CTD" id="20249717"/>
<dbReference type="GeneID" id="20249717"/>
<feature type="compositionally biased region" description="Polar residues" evidence="1">
    <location>
        <begin position="254"/>
        <end position="269"/>
    </location>
</feature>
<dbReference type="HOGENOM" id="CLU_051081_0_0_1"/>
<accession>V3ZT28</accession>
<dbReference type="RefSeq" id="XP_009061704.1">
    <property type="nucleotide sequence ID" value="XM_009063456.1"/>
</dbReference>
<sequence length="349" mass="39748">MKILQFRHHLESLSLDDEPRSPVKLSPRASNSPKLNWSPSPPSSPKLNGTSTFEAIRKTFDDSGFEASPLQSKSRVELKRYIERLEEKNKDLEEDNKTLHNEMSHKIKFLSDLQQKYDECIDTIVELNSKIYQLENGCNVDSSGQTMVSLQSSQAKDREIAELKIDMEDIEKDSRLWRVRCNLLDVDNDLLKTQMTELEQTIIELRNGNGDQSRPTSNRSKSKLSNRVSPKTKQCLPSMESKRPKRPSLAKPTDINTSGQTVPKATKSSTKIKEVRSNTPYLPPIECLVGSKYYPKPPSQTNPKLQQASTRSSTPIFNPVLPTDSHFKLPHLTFPPSKPKTNKTRKYIR</sequence>
<feature type="compositionally biased region" description="Polar residues" evidence="1">
    <location>
        <begin position="209"/>
        <end position="232"/>
    </location>
</feature>
<dbReference type="AlphaFoldDB" id="V3ZT28"/>
<feature type="region of interest" description="Disordered" evidence="1">
    <location>
        <begin position="204"/>
        <end position="277"/>
    </location>
</feature>
<dbReference type="KEGG" id="lgi:LOTGIDRAFT_235004"/>
<feature type="region of interest" description="Disordered" evidence="1">
    <location>
        <begin position="15"/>
        <end position="50"/>
    </location>
</feature>
<feature type="compositionally biased region" description="Polar residues" evidence="1">
    <location>
        <begin position="28"/>
        <end position="38"/>
    </location>
</feature>
<organism evidence="2 3">
    <name type="scientific">Lottia gigantea</name>
    <name type="common">Giant owl limpet</name>
    <dbReference type="NCBI Taxonomy" id="225164"/>
    <lineage>
        <taxon>Eukaryota</taxon>
        <taxon>Metazoa</taxon>
        <taxon>Spiralia</taxon>
        <taxon>Lophotrochozoa</taxon>
        <taxon>Mollusca</taxon>
        <taxon>Gastropoda</taxon>
        <taxon>Patellogastropoda</taxon>
        <taxon>Lottioidea</taxon>
        <taxon>Lottiidae</taxon>
        <taxon>Lottia</taxon>
    </lineage>
</organism>
<proteinExistence type="predicted"/>
<evidence type="ECO:0000256" key="1">
    <source>
        <dbReference type="SAM" id="MobiDB-lite"/>
    </source>
</evidence>
<reference evidence="2 3" key="1">
    <citation type="journal article" date="2013" name="Nature">
        <title>Insights into bilaterian evolution from three spiralian genomes.</title>
        <authorList>
            <person name="Simakov O."/>
            <person name="Marletaz F."/>
            <person name="Cho S.J."/>
            <person name="Edsinger-Gonzales E."/>
            <person name="Havlak P."/>
            <person name="Hellsten U."/>
            <person name="Kuo D.H."/>
            <person name="Larsson T."/>
            <person name="Lv J."/>
            <person name="Arendt D."/>
            <person name="Savage R."/>
            <person name="Osoegawa K."/>
            <person name="de Jong P."/>
            <person name="Grimwood J."/>
            <person name="Chapman J.A."/>
            <person name="Shapiro H."/>
            <person name="Aerts A."/>
            <person name="Otillar R.P."/>
            <person name="Terry A.Y."/>
            <person name="Boore J.L."/>
            <person name="Grigoriev I.V."/>
            <person name="Lindberg D.R."/>
            <person name="Seaver E.C."/>
            <person name="Weisblat D.A."/>
            <person name="Putnam N.H."/>
            <person name="Rokhsar D.S."/>
        </authorList>
    </citation>
    <scope>NUCLEOTIDE SEQUENCE [LARGE SCALE GENOMIC DNA]</scope>
</reference>
<gene>
    <name evidence="2" type="ORF">LOTGIDRAFT_235004</name>
</gene>
<evidence type="ECO:0000313" key="2">
    <source>
        <dbReference type="EMBL" id="ESO87507.1"/>
    </source>
</evidence>
<evidence type="ECO:0000313" key="3">
    <source>
        <dbReference type="Proteomes" id="UP000030746"/>
    </source>
</evidence>
<keyword evidence="3" id="KW-1185">Reference proteome</keyword>